<dbReference type="Proteomes" id="UP000219068">
    <property type="component" value="Unassembled WGS sequence"/>
</dbReference>
<accession>A0A285TJ50</accession>
<proteinExistence type="predicted"/>
<dbReference type="RefSeq" id="WP_142994497.1">
    <property type="nucleotide sequence ID" value="NZ_OBMM01000003.1"/>
</dbReference>
<dbReference type="EMBL" id="OBMM01000003">
    <property type="protein sequence ID" value="SOC20511.1"/>
    <property type="molecule type" value="Genomic_DNA"/>
</dbReference>
<gene>
    <name evidence="1" type="ORF">SAMN05428964_103129</name>
</gene>
<evidence type="ECO:0000313" key="2">
    <source>
        <dbReference type="Proteomes" id="UP000219068"/>
    </source>
</evidence>
<protein>
    <submittedName>
        <fullName evidence="1">Uncharacterized protein</fullName>
    </submittedName>
</protein>
<dbReference type="AlphaFoldDB" id="A0A285TJ50"/>
<evidence type="ECO:0000313" key="1">
    <source>
        <dbReference type="EMBL" id="SOC20511.1"/>
    </source>
</evidence>
<organism evidence="1 2">
    <name type="scientific">Thalassospira xiamenensis</name>
    <dbReference type="NCBI Taxonomy" id="220697"/>
    <lineage>
        <taxon>Bacteria</taxon>
        <taxon>Pseudomonadati</taxon>
        <taxon>Pseudomonadota</taxon>
        <taxon>Alphaproteobacteria</taxon>
        <taxon>Rhodospirillales</taxon>
        <taxon>Thalassospiraceae</taxon>
        <taxon>Thalassospira</taxon>
    </lineage>
</organism>
<name>A0A285TJ50_9PROT</name>
<sequence length="283" mass="31708">MYNLIIIENASRQSLREFELVDPSRFGEYTSQEFFVPRAQTVDNSVLKKTLEFPAIMATEERDGDAYVAQLDDARLGTGRIIIDLKWRHRIPYDLLRKYQKQLGIADFEFSRNHWAVKNIDLNELKDFRLALSAGALGPAPNSKNEEQPIQLLSVCNLALSACRDRYKLMSSHIPNEPAELEAYQIELQCLDSLIYALQAFLAVDHVSDEQIVEHGNKFAEQVVNCLIALSKTKNGERIANTAIGAILIGISSAFSGYVPTELTTPLLFASTFGPQVISSINK</sequence>
<reference evidence="1 2" key="1">
    <citation type="submission" date="2017-08" db="EMBL/GenBank/DDBJ databases">
        <authorList>
            <person name="de Groot N.N."/>
        </authorList>
    </citation>
    <scope>NUCLEOTIDE SEQUENCE [LARGE SCALE GENOMIC DNA]</scope>
    <source>
        <strain evidence="1 2">USBA 78</strain>
    </source>
</reference>